<dbReference type="Pfam" id="PF00892">
    <property type="entry name" value="EamA"/>
    <property type="match status" value="2"/>
</dbReference>
<keyword evidence="1" id="KW-1133">Transmembrane helix</keyword>
<dbReference type="SUPFAM" id="SSF103481">
    <property type="entry name" value="Multidrug resistance efflux transporter EmrE"/>
    <property type="match status" value="2"/>
</dbReference>
<keyword evidence="1" id="KW-0472">Membrane</keyword>
<feature type="transmembrane region" description="Helical" evidence="1">
    <location>
        <begin position="223"/>
        <end position="240"/>
    </location>
</feature>
<dbReference type="GO" id="GO:0016020">
    <property type="term" value="C:membrane"/>
    <property type="evidence" value="ECO:0007669"/>
    <property type="project" value="InterPro"/>
</dbReference>
<feature type="transmembrane region" description="Helical" evidence="1">
    <location>
        <begin position="140"/>
        <end position="157"/>
    </location>
</feature>
<evidence type="ECO:0000313" key="3">
    <source>
        <dbReference type="EMBL" id="MBA4612393.1"/>
    </source>
</evidence>
<dbReference type="EMBL" id="JACEON010000010">
    <property type="protein sequence ID" value="MBA4612393.1"/>
    <property type="molecule type" value="Genomic_DNA"/>
</dbReference>
<dbReference type="InterPro" id="IPR000620">
    <property type="entry name" value="EamA_dom"/>
</dbReference>
<accession>A0A838Y003</accession>
<dbReference type="InterPro" id="IPR037185">
    <property type="entry name" value="EmrE-like"/>
</dbReference>
<feature type="transmembrane region" description="Helical" evidence="1">
    <location>
        <begin position="277"/>
        <end position="295"/>
    </location>
</feature>
<feature type="transmembrane region" description="Helical" evidence="1">
    <location>
        <begin position="192"/>
        <end position="211"/>
    </location>
</feature>
<evidence type="ECO:0000256" key="1">
    <source>
        <dbReference type="SAM" id="Phobius"/>
    </source>
</evidence>
<dbReference type="PANTHER" id="PTHR22911:SF103">
    <property type="entry name" value="BLR2811 PROTEIN"/>
    <property type="match status" value="1"/>
</dbReference>
<feature type="domain" description="EamA" evidence="2">
    <location>
        <begin position="163"/>
        <end position="293"/>
    </location>
</feature>
<feature type="transmembrane region" description="Helical" evidence="1">
    <location>
        <begin position="252"/>
        <end position="271"/>
    </location>
</feature>
<dbReference type="PANTHER" id="PTHR22911">
    <property type="entry name" value="ACYL-MALONYL CONDENSING ENZYME-RELATED"/>
    <property type="match status" value="1"/>
</dbReference>
<feature type="transmembrane region" description="Helical" evidence="1">
    <location>
        <begin position="163"/>
        <end position="180"/>
    </location>
</feature>
<keyword evidence="1" id="KW-0812">Transmembrane</keyword>
<feature type="transmembrane region" description="Helical" evidence="1">
    <location>
        <begin position="84"/>
        <end position="107"/>
    </location>
</feature>
<name>A0A838Y003_9HYPH</name>
<keyword evidence="4" id="KW-1185">Reference proteome</keyword>
<proteinExistence type="predicted"/>
<reference evidence="3 4" key="1">
    <citation type="submission" date="2020-07" db="EMBL/GenBank/DDBJ databases">
        <authorList>
            <person name="Li M."/>
        </authorList>
    </citation>
    <scope>NUCLEOTIDE SEQUENCE [LARGE SCALE GENOMIC DNA]</scope>
    <source>
        <strain evidence="3 4">DSM 23284</strain>
    </source>
</reference>
<organism evidence="3 4">
    <name type="scientific">Stappia taiwanensis</name>
    <dbReference type="NCBI Taxonomy" id="992267"/>
    <lineage>
        <taxon>Bacteria</taxon>
        <taxon>Pseudomonadati</taxon>
        <taxon>Pseudomonadota</taxon>
        <taxon>Alphaproteobacteria</taxon>
        <taxon>Hyphomicrobiales</taxon>
        <taxon>Stappiaceae</taxon>
        <taxon>Stappia</taxon>
    </lineage>
</organism>
<feature type="transmembrane region" description="Helical" evidence="1">
    <location>
        <begin position="53"/>
        <end position="72"/>
    </location>
</feature>
<feature type="transmembrane region" description="Helical" evidence="1">
    <location>
        <begin position="21"/>
        <end position="41"/>
    </location>
</feature>
<gene>
    <name evidence="3" type="ORF">H1W37_12065</name>
</gene>
<evidence type="ECO:0000313" key="4">
    <source>
        <dbReference type="Proteomes" id="UP000559404"/>
    </source>
</evidence>
<feature type="transmembrane region" description="Helical" evidence="1">
    <location>
        <begin position="113"/>
        <end position="131"/>
    </location>
</feature>
<dbReference type="AlphaFoldDB" id="A0A838Y003"/>
<sequence>MSTRFFRRDAAAGSPEVRERLLGIALISFAFFCFSVLDATAKYLGATLPAEQIVWTRFATHVVYAVLLFRIWRTPQVLHSRRWGLQILRSLLLLGTTVFNFFAVRYLQLAETISIMFAAPFVVTALAGPLLNEWAGLRRWLAIIVGFIGVLIVTRPGFGGMHWAALLSVCSMVCYALYALTTRMLAQTDSPVGMLLISAVVASLAITPVAVDVWVAPPDLTTWLLLLSTGAWGGIGHFALIRAHVVAPAPVLAPFMYVQILWMVALGYLIFADVPGAWTVVGASVVIASGLYILYRERRVGGTDPDAASAGRTET</sequence>
<reference evidence="3 4" key="2">
    <citation type="submission" date="2020-08" db="EMBL/GenBank/DDBJ databases">
        <title>Stappia taiwanensis sp. nov., isolated from a coastal thermal spring.</title>
        <authorList>
            <person name="Kampfer P."/>
        </authorList>
    </citation>
    <scope>NUCLEOTIDE SEQUENCE [LARGE SCALE GENOMIC DNA]</scope>
    <source>
        <strain evidence="3 4">DSM 23284</strain>
    </source>
</reference>
<dbReference type="RefSeq" id="WP_181760584.1">
    <property type="nucleotide sequence ID" value="NZ_BMCR01000009.1"/>
</dbReference>
<protein>
    <submittedName>
        <fullName evidence="3">DMT family transporter</fullName>
    </submittedName>
</protein>
<dbReference type="Proteomes" id="UP000559404">
    <property type="component" value="Unassembled WGS sequence"/>
</dbReference>
<evidence type="ECO:0000259" key="2">
    <source>
        <dbReference type="Pfam" id="PF00892"/>
    </source>
</evidence>
<comment type="caution">
    <text evidence="3">The sequence shown here is derived from an EMBL/GenBank/DDBJ whole genome shotgun (WGS) entry which is preliminary data.</text>
</comment>
<feature type="domain" description="EamA" evidence="2">
    <location>
        <begin position="22"/>
        <end position="154"/>
    </location>
</feature>